<evidence type="ECO:0000256" key="2">
    <source>
        <dbReference type="ARBA" id="ARBA00022840"/>
    </source>
</evidence>
<evidence type="ECO:0000313" key="5">
    <source>
        <dbReference type="EMBL" id="RPJ67073.1"/>
    </source>
</evidence>
<dbReference type="Proteomes" id="UP000275281">
    <property type="component" value="Unassembled WGS sequence"/>
</dbReference>
<accession>A0A3N5Y280</accession>
<dbReference type="GO" id="GO:0005524">
    <property type="term" value="F:ATP binding"/>
    <property type="evidence" value="ECO:0007669"/>
    <property type="project" value="UniProtKB-KW"/>
</dbReference>
<dbReference type="GO" id="GO:0004467">
    <property type="term" value="F:long-chain fatty acid-CoA ligase activity"/>
    <property type="evidence" value="ECO:0007669"/>
    <property type="project" value="UniProtKB-EC"/>
</dbReference>
<dbReference type="InterPro" id="IPR045851">
    <property type="entry name" value="AMP-bd_C_sf"/>
</dbReference>
<name>A0A3N5Y280_9ALTE</name>
<dbReference type="PANTHER" id="PTHR43272:SF33">
    <property type="entry name" value="AMP-BINDING DOMAIN-CONTAINING PROTEIN-RELATED"/>
    <property type="match status" value="1"/>
</dbReference>
<dbReference type="PANTHER" id="PTHR43272">
    <property type="entry name" value="LONG-CHAIN-FATTY-ACID--COA LIGASE"/>
    <property type="match status" value="1"/>
</dbReference>
<dbReference type="InterPro" id="IPR000873">
    <property type="entry name" value="AMP-dep_synth/lig_dom"/>
</dbReference>
<dbReference type="PROSITE" id="PS00455">
    <property type="entry name" value="AMP_BINDING"/>
    <property type="match status" value="1"/>
</dbReference>
<dbReference type="AlphaFoldDB" id="A0A3N5Y280"/>
<dbReference type="Gene3D" id="3.30.300.30">
    <property type="match status" value="1"/>
</dbReference>
<evidence type="ECO:0000256" key="1">
    <source>
        <dbReference type="ARBA" id="ARBA00022741"/>
    </source>
</evidence>
<protein>
    <submittedName>
        <fullName evidence="5">AMP-dependent synthetase</fullName>
    </submittedName>
</protein>
<dbReference type="Pfam" id="PF00501">
    <property type="entry name" value="AMP-binding"/>
    <property type="match status" value="1"/>
</dbReference>
<keyword evidence="2" id="KW-0067">ATP-binding</keyword>
<proteinExistence type="predicted"/>
<comment type="catalytic activity">
    <reaction evidence="3">
        <text>a long-chain fatty acid + ATP + CoA = a long-chain fatty acyl-CoA + AMP + diphosphate</text>
        <dbReference type="Rhea" id="RHEA:15421"/>
        <dbReference type="ChEBI" id="CHEBI:30616"/>
        <dbReference type="ChEBI" id="CHEBI:33019"/>
        <dbReference type="ChEBI" id="CHEBI:57287"/>
        <dbReference type="ChEBI" id="CHEBI:57560"/>
        <dbReference type="ChEBI" id="CHEBI:83139"/>
        <dbReference type="ChEBI" id="CHEBI:456215"/>
        <dbReference type="EC" id="6.2.1.3"/>
    </reaction>
    <physiologicalReaction direction="left-to-right" evidence="3">
        <dbReference type="Rhea" id="RHEA:15422"/>
    </physiologicalReaction>
</comment>
<dbReference type="OrthoDB" id="9803968at2"/>
<dbReference type="Gene3D" id="3.40.50.12780">
    <property type="entry name" value="N-terminal domain of ligase-like"/>
    <property type="match status" value="1"/>
</dbReference>
<comment type="caution">
    <text evidence="5">The sequence shown here is derived from an EMBL/GenBank/DDBJ whole genome shotgun (WGS) entry which is preliminary data.</text>
</comment>
<dbReference type="InterPro" id="IPR042099">
    <property type="entry name" value="ANL_N_sf"/>
</dbReference>
<gene>
    <name evidence="5" type="ORF">DRW07_05900</name>
</gene>
<dbReference type="Pfam" id="PF23562">
    <property type="entry name" value="AMP-binding_C_3"/>
    <property type="match status" value="1"/>
</dbReference>
<dbReference type="GO" id="GO:0016020">
    <property type="term" value="C:membrane"/>
    <property type="evidence" value="ECO:0007669"/>
    <property type="project" value="TreeGrafter"/>
</dbReference>
<reference evidence="5 6" key="1">
    <citation type="submission" date="2018-11" db="EMBL/GenBank/DDBJ databases">
        <authorList>
            <person name="Ye M.-Q."/>
            <person name="Du Z.-J."/>
        </authorList>
    </citation>
    <scope>NUCLEOTIDE SEQUENCE [LARGE SCALE GENOMIC DNA]</scope>
    <source>
        <strain evidence="5 6">U0105</strain>
    </source>
</reference>
<evidence type="ECO:0000259" key="4">
    <source>
        <dbReference type="Pfam" id="PF00501"/>
    </source>
</evidence>
<keyword evidence="1" id="KW-0547">Nucleotide-binding</keyword>
<dbReference type="RefSeq" id="WP_124026978.1">
    <property type="nucleotide sequence ID" value="NZ_JBHRSN010000015.1"/>
</dbReference>
<dbReference type="SUPFAM" id="SSF56801">
    <property type="entry name" value="Acetyl-CoA synthetase-like"/>
    <property type="match status" value="1"/>
</dbReference>
<evidence type="ECO:0000256" key="3">
    <source>
        <dbReference type="ARBA" id="ARBA00024484"/>
    </source>
</evidence>
<evidence type="ECO:0000313" key="6">
    <source>
        <dbReference type="Proteomes" id="UP000275281"/>
    </source>
</evidence>
<sequence>MPLTTHAKDMQIPTALELFYKWEKETPTKPYLNQPVDGHIKTYTWSDFADRVRRLAAALKSKGFPEGSRIGVLSKNCAEWFMTDIAIMLAGHVSVPIFATAGKDTIRYVSEHADIQLMFVGKLDDTQTQVSAIPEHIPTVAYPYPDIPASQSWDAFIDIEPYAESPVPDLNAVATIIYTSGSTGQPKGVVHTFSSICWAAKNAVHVLEATPDDRVMSYLPLAHITERVLIELCSFYAGFELWFVESLDTFQRDVQTCRPTLFVSVPRLWTKFQMGILAKLPQKKLNLLLSIPIVKGLISKKIRTGLGLNETRLFGSGSAPLPPALITWFHRLGISISEGWGMTENCAYGTTCVPFRIDKVGAIGKVHPGVDLRISDEGEIQVKGPCNMREYYLEPEKTAEVFTDDGYLRTGDKGEIDADGYVRITGRLKDIFKTSKGKYVTPAPIESKFMANPIVEQVCVTGSSLPQPVALVVLSEEAAKQDRGQITAELSELLGAINGTLESHQKLDRVIVCDEPWTPENNMLTPTLKVRRHILEEKLKSTIEARYTDKVIWKS</sequence>
<dbReference type="InterPro" id="IPR020845">
    <property type="entry name" value="AMP-binding_CS"/>
</dbReference>
<organism evidence="5 6">
    <name type="scientific">Alteromonas sediminis</name>
    <dbReference type="NCBI Taxonomy" id="2259342"/>
    <lineage>
        <taxon>Bacteria</taxon>
        <taxon>Pseudomonadati</taxon>
        <taxon>Pseudomonadota</taxon>
        <taxon>Gammaproteobacteria</taxon>
        <taxon>Alteromonadales</taxon>
        <taxon>Alteromonadaceae</taxon>
        <taxon>Alteromonas/Salinimonas group</taxon>
        <taxon>Alteromonas</taxon>
    </lineage>
</organism>
<keyword evidence="6" id="KW-1185">Reference proteome</keyword>
<feature type="domain" description="AMP-dependent synthetase/ligase" evidence="4">
    <location>
        <begin position="21"/>
        <end position="392"/>
    </location>
</feature>
<dbReference type="EMBL" id="RPOK01000002">
    <property type="protein sequence ID" value="RPJ67073.1"/>
    <property type="molecule type" value="Genomic_DNA"/>
</dbReference>